<dbReference type="PROSITE" id="PS51918">
    <property type="entry name" value="RADICAL_SAM"/>
    <property type="match status" value="1"/>
</dbReference>
<protein>
    <recommendedName>
        <fullName evidence="10 13">tRNA-2-methylthio-N(6)-dimethylallyladenosine synthase</fullName>
        <ecNumber evidence="9 13">2.8.4.3</ecNumber>
    </recommendedName>
    <alternativeName>
        <fullName evidence="12 13">(Dimethylallyl)adenosine tRNA methylthiotransferase MiaB</fullName>
    </alternativeName>
    <alternativeName>
        <fullName evidence="11 13">tRNA-i(6)A37 methylthiotransferase</fullName>
    </alternativeName>
</protein>
<dbReference type="NCBIfam" id="TIGR01574">
    <property type="entry name" value="miaB-methiolase"/>
    <property type="match status" value="1"/>
</dbReference>
<dbReference type="PANTHER" id="PTHR43020:SF2">
    <property type="entry name" value="MITOCHONDRIAL TRNA METHYLTHIOTRANSFERASE CDK5RAP1"/>
    <property type="match status" value="1"/>
</dbReference>
<dbReference type="Gene3D" id="3.40.50.12160">
    <property type="entry name" value="Methylthiotransferase, N-terminal domain"/>
    <property type="match status" value="1"/>
</dbReference>
<keyword evidence="3 13" id="KW-0963">Cytoplasm</keyword>
<evidence type="ECO:0000256" key="5">
    <source>
        <dbReference type="ARBA" id="ARBA00022691"/>
    </source>
</evidence>
<comment type="cofactor">
    <cofactor evidence="13">
        <name>[4Fe-4S] cluster</name>
        <dbReference type="ChEBI" id="CHEBI:49883"/>
    </cofactor>
    <text evidence="13">Binds 2 [4Fe-4S] clusters. One cluster is coordinated with 3 cysteines and an exchangeable S-adenosyl-L-methionine.</text>
</comment>
<dbReference type="GO" id="GO:0046872">
    <property type="term" value="F:metal ion binding"/>
    <property type="evidence" value="ECO:0007669"/>
    <property type="project" value="UniProtKB-KW"/>
</dbReference>
<dbReference type="InterPro" id="IPR023404">
    <property type="entry name" value="rSAM_horseshoe"/>
</dbReference>
<keyword evidence="6 13" id="KW-0479">Metal-binding</keyword>
<dbReference type="FunFam" id="3.40.50.12160:FF:000003">
    <property type="entry name" value="CDK5 regulatory subunit-associated protein 1"/>
    <property type="match status" value="1"/>
</dbReference>
<dbReference type="SFLD" id="SFLDG01061">
    <property type="entry name" value="methylthiotransferase"/>
    <property type="match status" value="1"/>
</dbReference>
<dbReference type="InterPro" id="IPR007197">
    <property type="entry name" value="rSAM"/>
</dbReference>
<evidence type="ECO:0000256" key="14">
    <source>
        <dbReference type="SAM" id="MobiDB-lite"/>
    </source>
</evidence>
<name>A0A4U1J9D4_9BACT</name>
<dbReference type="OrthoDB" id="9805215at2"/>
<dbReference type="Pfam" id="PF01938">
    <property type="entry name" value="TRAM"/>
    <property type="match status" value="1"/>
</dbReference>
<dbReference type="InterPro" id="IPR005839">
    <property type="entry name" value="Methylthiotransferase"/>
</dbReference>
<feature type="binding site" evidence="13">
    <location>
        <position position="81"/>
    </location>
    <ligand>
        <name>[4Fe-4S] cluster</name>
        <dbReference type="ChEBI" id="CHEBI:49883"/>
        <label>1</label>
    </ligand>
</feature>
<evidence type="ECO:0000256" key="12">
    <source>
        <dbReference type="ARBA" id="ARBA00081141"/>
    </source>
</evidence>
<dbReference type="EMBL" id="SSMQ01000023">
    <property type="protein sequence ID" value="TKD04968.1"/>
    <property type="molecule type" value="Genomic_DNA"/>
</dbReference>
<keyword evidence="7 13" id="KW-0408">Iron</keyword>
<dbReference type="InterPro" id="IPR013848">
    <property type="entry name" value="Methylthiotransferase_N"/>
</dbReference>
<evidence type="ECO:0000256" key="2">
    <source>
        <dbReference type="ARBA" id="ARBA00022485"/>
    </source>
</evidence>
<dbReference type="PROSITE" id="PS01278">
    <property type="entry name" value="MTTASE_RADICAL"/>
    <property type="match status" value="1"/>
</dbReference>
<reference evidence="18 19" key="1">
    <citation type="submission" date="2019-04" db="EMBL/GenBank/DDBJ databases">
        <authorList>
            <person name="Li Y."/>
            <person name="Wang J."/>
        </authorList>
    </citation>
    <scope>NUCLEOTIDE SEQUENCE [LARGE SCALE GENOMIC DNA]</scope>
    <source>
        <strain evidence="18 19">DSM 14668</strain>
    </source>
</reference>
<dbReference type="InterPro" id="IPR020612">
    <property type="entry name" value="Methylthiotransferase_CS"/>
</dbReference>
<dbReference type="InterPro" id="IPR006638">
    <property type="entry name" value="Elp3/MiaA/NifB-like_rSAM"/>
</dbReference>
<evidence type="ECO:0000259" key="17">
    <source>
        <dbReference type="PROSITE" id="PS51918"/>
    </source>
</evidence>
<feature type="domain" description="Radical SAM core" evidence="17">
    <location>
        <begin position="152"/>
        <end position="396"/>
    </location>
</feature>
<keyword evidence="5 13" id="KW-0949">S-adenosyl-L-methionine</keyword>
<evidence type="ECO:0000313" key="18">
    <source>
        <dbReference type="EMBL" id="TKD04968.1"/>
    </source>
</evidence>
<evidence type="ECO:0000256" key="4">
    <source>
        <dbReference type="ARBA" id="ARBA00022679"/>
    </source>
</evidence>
<feature type="binding site" evidence="13">
    <location>
        <position position="173"/>
    </location>
    <ligand>
        <name>[4Fe-4S] cluster</name>
        <dbReference type="ChEBI" id="CHEBI:49883"/>
        <label>2</label>
        <note>4Fe-4S-S-AdoMet</note>
    </ligand>
</feature>
<evidence type="ECO:0000256" key="10">
    <source>
        <dbReference type="ARBA" id="ARBA00068570"/>
    </source>
</evidence>
<comment type="function">
    <text evidence="1 13">Catalyzes the methylthiolation of N6-(dimethylallyl)adenosine (i(6)A), leading to the formation of 2-methylthio-N6-(dimethylallyl)adenosine (ms(2)i(6)A) at position 37 in tRNAs that read codons beginning with uridine.</text>
</comment>
<dbReference type="GO" id="GO:0051539">
    <property type="term" value="F:4 iron, 4 sulfur cluster binding"/>
    <property type="evidence" value="ECO:0007669"/>
    <property type="project" value="UniProtKB-UniRule"/>
</dbReference>
<feature type="region of interest" description="Disordered" evidence="14">
    <location>
        <begin position="468"/>
        <end position="504"/>
    </location>
</feature>
<sequence>MPRYAITTFGCQMNVHDSERMHEVLRRAGYTESEDPKAADVVVLNTCSVREKAEQKLLSEVGRLAKWKQTHPEMVLVVAGCVAQQEGERLLTRSQGIDLVLGPDNIPELPRLLDDIGLGAPPLVRTVFDLEAPRFLTALSDEGDVARNPTVDARAPTAFVTTMKGCNERCSFCIVPYTRGPERYRPSAEIIAEIAGLVAAGVREVTLLGQTVNSYRDPSSELSRAPGASPDDPDESEFAALLRRIAAEVPGLVRLRYTSPHPRHLTPSLIEAHTDLPVLARHVHMPVQSGADRILKRMIRRYTRAEYVARVGSLVARLPDLSLSTDIIVGFPGETEEDFAATLSLVREVGFRGLFGFKYSQRPYTPARKLADDVPEAEKSERLARLFEVSEELLGAHLQRLAGSRQRVLVEGAGKEGTNAWTGRTERNEIVHVAGAERLDLRGSIVEVVITRANKHSLQAELSDEARAAAKPLPAAPPAAPVEAPKPRAAGERRSLPIVAAGGG</sequence>
<dbReference type="FunFam" id="3.80.30.20:FF:000001">
    <property type="entry name" value="tRNA-2-methylthio-N(6)-dimethylallyladenosine synthase 2"/>
    <property type="match status" value="1"/>
</dbReference>
<organism evidence="18 19">
    <name type="scientific">Polyangium fumosum</name>
    <dbReference type="NCBI Taxonomy" id="889272"/>
    <lineage>
        <taxon>Bacteria</taxon>
        <taxon>Pseudomonadati</taxon>
        <taxon>Myxococcota</taxon>
        <taxon>Polyangia</taxon>
        <taxon>Polyangiales</taxon>
        <taxon>Polyangiaceae</taxon>
        <taxon>Polyangium</taxon>
    </lineage>
</organism>
<comment type="similarity">
    <text evidence="13">Belongs to the methylthiotransferase family. MiaB subfamily.</text>
</comment>
<dbReference type="InterPro" id="IPR038135">
    <property type="entry name" value="Methylthiotransferase_N_sf"/>
</dbReference>
<keyword evidence="8 13" id="KW-0411">Iron-sulfur</keyword>
<keyword evidence="19" id="KW-1185">Reference proteome</keyword>
<dbReference type="SMART" id="SM00729">
    <property type="entry name" value="Elp3"/>
    <property type="match status" value="1"/>
</dbReference>
<dbReference type="Gene3D" id="3.80.30.20">
    <property type="entry name" value="tm_1862 like domain"/>
    <property type="match status" value="1"/>
</dbReference>
<evidence type="ECO:0000256" key="9">
    <source>
        <dbReference type="ARBA" id="ARBA00033765"/>
    </source>
</evidence>
<evidence type="ECO:0000256" key="13">
    <source>
        <dbReference type="HAMAP-Rule" id="MF_01864"/>
    </source>
</evidence>
<feature type="compositionally biased region" description="Basic and acidic residues" evidence="14">
    <location>
        <begin position="485"/>
        <end position="495"/>
    </location>
</feature>
<dbReference type="GO" id="GO:0005829">
    <property type="term" value="C:cytosol"/>
    <property type="evidence" value="ECO:0007669"/>
    <property type="project" value="TreeGrafter"/>
</dbReference>
<feature type="binding site" evidence="13">
    <location>
        <position position="166"/>
    </location>
    <ligand>
        <name>[4Fe-4S] cluster</name>
        <dbReference type="ChEBI" id="CHEBI:49883"/>
        <label>2</label>
        <note>4Fe-4S-S-AdoMet</note>
    </ligand>
</feature>
<dbReference type="SFLD" id="SFLDF00273">
    <property type="entry name" value="(dimethylallyl)adenosine_tRNA"/>
    <property type="match status" value="1"/>
</dbReference>
<comment type="subcellular location">
    <subcellularLocation>
        <location evidence="13">Cytoplasm</location>
    </subcellularLocation>
</comment>
<dbReference type="GO" id="GO:0035597">
    <property type="term" value="F:tRNA-2-methylthio-N(6)-dimethylallyladenosine(37) synthase activity"/>
    <property type="evidence" value="ECO:0007669"/>
    <property type="project" value="UniProtKB-EC"/>
</dbReference>
<evidence type="ECO:0000256" key="11">
    <source>
        <dbReference type="ARBA" id="ARBA00080698"/>
    </source>
</evidence>
<feature type="binding site" evidence="13">
    <location>
        <position position="170"/>
    </location>
    <ligand>
        <name>[4Fe-4S] cluster</name>
        <dbReference type="ChEBI" id="CHEBI:49883"/>
        <label>2</label>
        <note>4Fe-4S-S-AdoMet</note>
    </ligand>
</feature>
<comment type="subunit">
    <text evidence="13">Monomer.</text>
</comment>
<dbReference type="Pfam" id="PF00919">
    <property type="entry name" value="UPF0004"/>
    <property type="match status" value="1"/>
</dbReference>
<gene>
    <name evidence="13 18" type="primary">miaB</name>
    <name evidence="18" type="ORF">E8A74_22115</name>
</gene>
<evidence type="ECO:0000256" key="1">
    <source>
        <dbReference type="ARBA" id="ARBA00003234"/>
    </source>
</evidence>
<evidence type="ECO:0000259" key="15">
    <source>
        <dbReference type="PROSITE" id="PS50926"/>
    </source>
</evidence>
<dbReference type="PANTHER" id="PTHR43020">
    <property type="entry name" value="CDK5 REGULATORY SUBUNIT-ASSOCIATED PROTEIN 1"/>
    <property type="match status" value="1"/>
</dbReference>
<dbReference type="PROSITE" id="PS50926">
    <property type="entry name" value="TRAM"/>
    <property type="match status" value="1"/>
</dbReference>
<dbReference type="EC" id="2.8.4.3" evidence="9 13"/>
<evidence type="ECO:0000256" key="6">
    <source>
        <dbReference type="ARBA" id="ARBA00022723"/>
    </source>
</evidence>
<dbReference type="NCBIfam" id="TIGR00089">
    <property type="entry name" value="MiaB/RimO family radical SAM methylthiotransferase"/>
    <property type="match status" value="1"/>
</dbReference>
<keyword evidence="13" id="KW-0819">tRNA processing</keyword>
<feature type="binding site" evidence="13">
    <location>
        <position position="47"/>
    </location>
    <ligand>
        <name>[4Fe-4S] cluster</name>
        <dbReference type="ChEBI" id="CHEBI:49883"/>
        <label>1</label>
    </ligand>
</feature>
<dbReference type="CDD" id="cd01335">
    <property type="entry name" value="Radical_SAM"/>
    <property type="match status" value="1"/>
</dbReference>
<evidence type="ECO:0000256" key="7">
    <source>
        <dbReference type="ARBA" id="ARBA00023004"/>
    </source>
</evidence>
<feature type="binding site" evidence="13">
    <location>
        <position position="11"/>
    </location>
    <ligand>
        <name>[4Fe-4S] cluster</name>
        <dbReference type="ChEBI" id="CHEBI:49883"/>
        <label>1</label>
    </ligand>
</feature>
<dbReference type="InterPro" id="IPR006463">
    <property type="entry name" value="MiaB_methiolase"/>
</dbReference>
<feature type="domain" description="TRAM" evidence="15">
    <location>
        <begin position="399"/>
        <end position="464"/>
    </location>
</feature>
<dbReference type="Proteomes" id="UP000309215">
    <property type="component" value="Unassembled WGS sequence"/>
</dbReference>
<dbReference type="SFLD" id="SFLDS00029">
    <property type="entry name" value="Radical_SAM"/>
    <property type="match status" value="1"/>
</dbReference>
<dbReference type="SFLD" id="SFLDG01082">
    <property type="entry name" value="B12-binding_domain_containing"/>
    <property type="match status" value="1"/>
</dbReference>
<feature type="domain" description="MTTase N-terminal" evidence="16">
    <location>
        <begin position="2"/>
        <end position="118"/>
    </location>
</feature>
<accession>A0A4U1J9D4</accession>
<keyword evidence="2 13" id="KW-0004">4Fe-4S</keyword>
<evidence type="ECO:0000259" key="16">
    <source>
        <dbReference type="PROSITE" id="PS51449"/>
    </source>
</evidence>
<dbReference type="PROSITE" id="PS51449">
    <property type="entry name" value="MTTASE_N"/>
    <property type="match status" value="1"/>
</dbReference>
<dbReference type="RefSeq" id="WP_136931049.1">
    <property type="nucleotide sequence ID" value="NZ_SSMQ01000023.1"/>
</dbReference>
<dbReference type="InterPro" id="IPR002792">
    <property type="entry name" value="TRAM_dom"/>
</dbReference>
<dbReference type="AlphaFoldDB" id="A0A4U1J9D4"/>
<proteinExistence type="inferred from homology"/>
<dbReference type="Pfam" id="PF04055">
    <property type="entry name" value="Radical_SAM"/>
    <property type="match status" value="1"/>
</dbReference>
<comment type="catalytic activity">
    <reaction evidence="13">
        <text>N(6)-dimethylallyladenosine(37) in tRNA + (sulfur carrier)-SH + AH2 + 2 S-adenosyl-L-methionine = 2-methylsulfanyl-N(6)-dimethylallyladenosine(37) in tRNA + (sulfur carrier)-H + 5'-deoxyadenosine + L-methionine + A + S-adenosyl-L-homocysteine + 2 H(+)</text>
        <dbReference type="Rhea" id="RHEA:37067"/>
        <dbReference type="Rhea" id="RHEA-COMP:10375"/>
        <dbReference type="Rhea" id="RHEA-COMP:10376"/>
        <dbReference type="Rhea" id="RHEA-COMP:14737"/>
        <dbReference type="Rhea" id="RHEA-COMP:14739"/>
        <dbReference type="ChEBI" id="CHEBI:13193"/>
        <dbReference type="ChEBI" id="CHEBI:15378"/>
        <dbReference type="ChEBI" id="CHEBI:17319"/>
        <dbReference type="ChEBI" id="CHEBI:17499"/>
        <dbReference type="ChEBI" id="CHEBI:29917"/>
        <dbReference type="ChEBI" id="CHEBI:57844"/>
        <dbReference type="ChEBI" id="CHEBI:57856"/>
        <dbReference type="ChEBI" id="CHEBI:59789"/>
        <dbReference type="ChEBI" id="CHEBI:64428"/>
        <dbReference type="ChEBI" id="CHEBI:74415"/>
        <dbReference type="ChEBI" id="CHEBI:74417"/>
        <dbReference type="EC" id="2.8.4.3"/>
    </reaction>
</comment>
<comment type="caution">
    <text evidence="18">The sequence shown here is derived from an EMBL/GenBank/DDBJ whole genome shotgun (WGS) entry which is preliminary data.</text>
</comment>
<dbReference type="SUPFAM" id="SSF102114">
    <property type="entry name" value="Radical SAM enzymes"/>
    <property type="match status" value="1"/>
</dbReference>
<evidence type="ECO:0000256" key="3">
    <source>
        <dbReference type="ARBA" id="ARBA00022490"/>
    </source>
</evidence>
<keyword evidence="4 13" id="KW-0808">Transferase</keyword>
<evidence type="ECO:0000256" key="8">
    <source>
        <dbReference type="ARBA" id="ARBA00023014"/>
    </source>
</evidence>
<evidence type="ECO:0000313" key="19">
    <source>
        <dbReference type="Proteomes" id="UP000309215"/>
    </source>
</evidence>
<dbReference type="HAMAP" id="MF_01864">
    <property type="entry name" value="tRNA_metthiotr_MiaB"/>
    <property type="match status" value="1"/>
</dbReference>
<dbReference type="InterPro" id="IPR058240">
    <property type="entry name" value="rSAM_sf"/>
</dbReference>